<dbReference type="EMBL" id="QJVD01000013">
    <property type="protein sequence ID" value="PYI66720.1"/>
    <property type="molecule type" value="Genomic_DNA"/>
</dbReference>
<dbReference type="AlphaFoldDB" id="A0A2V5LIG7"/>
<proteinExistence type="predicted"/>
<keyword evidence="2" id="KW-1185">Reference proteome</keyword>
<reference evidence="1 2" key="1">
    <citation type="submission" date="2018-05" db="EMBL/GenBank/DDBJ databases">
        <title>Genetic diversity of glacier-inhabiting Cryobacterium bacteria in China and description of Cryobacterium mengkeensis sp. nov. and Arthrobacter glacialis sp. nov.</title>
        <authorList>
            <person name="Liu Q."/>
            <person name="Xin Y.-H."/>
        </authorList>
    </citation>
    <scope>NUCLEOTIDE SEQUENCE [LARGE SCALE GENOMIC DNA]</scope>
    <source>
        <strain evidence="1 2">LI2</strain>
    </source>
</reference>
<dbReference type="Proteomes" id="UP000247832">
    <property type="component" value="Unassembled WGS sequence"/>
</dbReference>
<comment type="caution">
    <text evidence="1">The sequence shown here is derived from an EMBL/GenBank/DDBJ whole genome shotgun (WGS) entry which is preliminary data.</text>
</comment>
<sequence length="262" mass="29926">MLDRVRPYTALGESRYISHSTAALLHGIPLPREFEQLRAVHLSRPSSAAIPRRKGVIGHRQNLRDDEVMLLGDIPVTTPARTFLDLAAILRLDDLVAAADHLICEHDRYFEPRKFPIVAEGTLRSYLADKHHVPGLDKARAAVELMRVGADSPRETRLRLILFRAGLPEFTANHVIDNDPGENVVYPDLGCEEFRVCGEYEGEVHQTPEKQLRDRNRDQRTRVHGWLQVKVYNKDMQQGDAYVVAMFTKALRERGWKPRQTP</sequence>
<evidence type="ECO:0000313" key="1">
    <source>
        <dbReference type="EMBL" id="PYI66720.1"/>
    </source>
</evidence>
<accession>A0A2V5LIG7</accession>
<evidence type="ECO:0008006" key="3">
    <source>
        <dbReference type="Google" id="ProtNLM"/>
    </source>
</evidence>
<gene>
    <name evidence="1" type="ORF">CVV68_12990</name>
</gene>
<protein>
    <recommendedName>
        <fullName evidence="3">DUF559 domain-containing protein</fullName>
    </recommendedName>
</protein>
<name>A0A2V5LIG7_9MICC</name>
<organism evidence="1 2">
    <name type="scientific">Arthrobacter livingstonensis</name>
    <dbReference type="NCBI Taxonomy" id="670078"/>
    <lineage>
        <taxon>Bacteria</taxon>
        <taxon>Bacillati</taxon>
        <taxon>Actinomycetota</taxon>
        <taxon>Actinomycetes</taxon>
        <taxon>Micrococcales</taxon>
        <taxon>Micrococcaceae</taxon>
        <taxon>Arthrobacter</taxon>
    </lineage>
</organism>
<evidence type="ECO:0000313" key="2">
    <source>
        <dbReference type="Proteomes" id="UP000247832"/>
    </source>
</evidence>